<protein>
    <submittedName>
        <fullName evidence="1">Uncharacterized protein</fullName>
    </submittedName>
</protein>
<evidence type="ECO:0000313" key="1">
    <source>
        <dbReference type="EnsemblPlants" id="Solyc01g018010.2.1"/>
    </source>
</evidence>
<name>A0A3Q7ECH5_SOLLC</name>
<reference evidence="1" key="2">
    <citation type="submission" date="2019-01" db="UniProtKB">
        <authorList>
            <consortium name="EnsemblPlants"/>
        </authorList>
    </citation>
    <scope>IDENTIFICATION</scope>
    <source>
        <strain evidence="1">cv. Heinz 1706</strain>
    </source>
</reference>
<dbReference type="Gramene" id="Solyc01g018010.2.1">
    <property type="protein sequence ID" value="Solyc01g018010.2.1"/>
    <property type="gene ID" value="Solyc01g018010.2"/>
</dbReference>
<keyword evidence="2" id="KW-1185">Reference proteome</keyword>
<proteinExistence type="predicted"/>
<dbReference type="PaxDb" id="4081-Solyc01g018010.1.1"/>
<organism evidence="1">
    <name type="scientific">Solanum lycopersicum</name>
    <name type="common">Tomato</name>
    <name type="synonym">Lycopersicon esculentum</name>
    <dbReference type="NCBI Taxonomy" id="4081"/>
    <lineage>
        <taxon>Eukaryota</taxon>
        <taxon>Viridiplantae</taxon>
        <taxon>Streptophyta</taxon>
        <taxon>Embryophyta</taxon>
        <taxon>Tracheophyta</taxon>
        <taxon>Spermatophyta</taxon>
        <taxon>Magnoliopsida</taxon>
        <taxon>eudicotyledons</taxon>
        <taxon>Gunneridae</taxon>
        <taxon>Pentapetalae</taxon>
        <taxon>asterids</taxon>
        <taxon>lamiids</taxon>
        <taxon>Solanales</taxon>
        <taxon>Solanaceae</taxon>
        <taxon>Solanoideae</taxon>
        <taxon>Solaneae</taxon>
        <taxon>Solanum</taxon>
        <taxon>Solanum subgen. Lycopersicon</taxon>
    </lineage>
</organism>
<accession>A0A3Q7ECH5</accession>
<reference evidence="1" key="1">
    <citation type="journal article" date="2012" name="Nature">
        <title>The tomato genome sequence provides insights into fleshy fruit evolution.</title>
        <authorList>
            <consortium name="Tomato Genome Consortium"/>
        </authorList>
    </citation>
    <scope>NUCLEOTIDE SEQUENCE [LARGE SCALE GENOMIC DNA]</scope>
    <source>
        <strain evidence="1">cv. Heinz 1706</strain>
    </source>
</reference>
<dbReference type="InParanoid" id="A0A3Q7ECH5"/>
<evidence type="ECO:0000313" key="2">
    <source>
        <dbReference type="Proteomes" id="UP000004994"/>
    </source>
</evidence>
<dbReference type="AlphaFoldDB" id="A0A3Q7ECH5"/>
<dbReference type="Proteomes" id="UP000004994">
    <property type="component" value="Chromosome 1"/>
</dbReference>
<dbReference type="EnsemblPlants" id="Solyc01g018010.2.1">
    <property type="protein sequence ID" value="Solyc01g018010.2.1"/>
    <property type="gene ID" value="Solyc01g018010.2"/>
</dbReference>
<sequence>MTDVLRSLQNSNDSHNIAFLFEIGGS</sequence>